<organism evidence="10 11">
    <name type="scientific">Acetoanaerobium pronyense</name>
    <dbReference type="NCBI Taxonomy" id="1482736"/>
    <lineage>
        <taxon>Bacteria</taxon>
        <taxon>Bacillati</taxon>
        <taxon>Bacillota</taxon>
        <taxon>Clostridia</taxon>
        <taxon>Peptostreptococcales</taxon>
        <taxon>Filifactoraceae</taxon>
        <taxon>Acetoanaerobium</taxon>
    </lineage>
</organism>
<sequence>MKILFVSSESYPFIKTGGLGDVGFSLPKALRKQGLDVRVMIPKYLQIPEFYKDQTDKIDIFSVPVGWRNQYCGIEKIEYEGVPFYFVDNEYYFKREHPYGYFDDAERFSFFSRAVVEFIKRMDFVPDVIHLNDWHTALIPAYMKIENLNHLENKDIKTVFTIHNLRYQGVFSKEVLTDVAGLPSYMMHHGGLEFFGDVNFMKSAINYSSAITTVSPSYAKEIKTPYFGEGLDGLLNEKQDKLYGILNGIDYDIFCPSKDNNLFKKYDINSLEKKVENKLQLQKILGLPQRKDVFMIGMVTRLVSQKGLDLVTHIMGELLERDIQFVVLGTGDDQYNSAFNYYSMTYPDKCAAKIMFDNTLAHRIYASSDIFLMPSLFEPCGIGQLIALRYGTLPLVRETGGLKDTVIPYNEKEKTGNGFSFSNYNAHEMLHIIDYAHSVFKDKASWKILMENAMKSDYSWESSAQQYKDLYRKLIEEIVL</sequence>
<accession>A0ABS4KIR5</accession>
<comment type="pathway">
    <text evidence="7">Glycan biosynthesis; glycogen biosynthesis.</text>
</comment>
<evidence type="ECO:0000256" key="4">
    <source>
        <dbReference type="ARBA" id="ARBA00022676"/>
    </source>
</evidence>
<comment type="caution">
    <text evidence="10">The sequence shown here is derived from an EMBL/GenBank/DDBJ whole genome shotgun (WGS) entry which is preliminary data.</text>
</comment>
<dbReference type="SUPFAM" id="SSF53756">
    <property type="entry name" value="UDP-Glycosyltransferase/glycogen phosphorylase"/>
    <property type="match status" value="1"/>
</dbReference>
<keyword evidence="6 7" id="KW-0320">Glycogen biosynthesis</keyword>
<evidence type="ECO:0000256" key="1">
    <source>
        <dbReference type="ARBA" id="ARBA00001478"/>
    </source>
</evidence>
<evidence type="ECO:0000256" key="3">
    <source>
        <dbReference type="ARBA" id="ARBA00010281"/>
    </source>
</evidence>
<dbReference type="Pfam" id="PF00534">
    <property type="entry name" value="Glycos_transf_1"/>
    <property type="match status" value="1"/>
</dbReference>
<dbReference type="NCBIfam" id="TIGR02095">
    <property type="entry name" value="glgA"/>
    <property type="match status" value="1"/>
</dbReference>
<dbReference type="NCBIfam" id="NF001898">
    <property type="entry name" value="PRK00654.1-1"/>
    <property type="match status" value="1"/>
</dbReference>
<evidence type="ECO:0000256" key="6">
    <source>
        <dbReference type="ARBA" id="ARBA00023056"/>
    </source>
</evidence>
<evidence type="ECO:0000256" key="2">
    <source>
        <dbReference type="ARBA" id="ARBA00002764"/>
    </source>
</evidence>
<proteinExistence type="inferred from homology"/>
<evidence type="ECO:0000259" key="9">
    <source>
        <dbReference type="Pfam" id="PF08323"/>
    </source>
</evidence>
<comment type="catalytic activity">
    <reaction evidence="1 7">
        <text>[(1-&gt;4)-alpha-D-glucosyl](n) + ADP-alpha-D-glucose = [(1-&gt;4)-alpha-D-glucosyl](n+1) + ADP + H(+)</text>
        <dbReference type="Rhea" id="RHEA:18189"/>
        <dbReference type="Rhea" id="RHEA-COMP:9584"/>
        <dbReference type="Rhea" id="RHEA-COMP:9587"/>
        <dbReference type="ChEBI" id="CHEBI:15378"/>
        <dbReference type="ChEBI" id="CHEBI:15444"/>
        <dbReference type="ChEBI" id="CHEBI:57498"/>
        <dbReference type="ChEBI" id="CHEBI:456216"/>
        <dbReference type="EC" id="2.4.1.21"/>
    </reaction>
</comment>
<dbReference type="EC" id="2.4.1.21" evidence="7"/>
<comment type="similarity">
    <text evidence="3 7">Belongs to the glycosyltransferase 1 family. Bacterial/plant glycogen synthase subfamily.</text>
</comment>
<feature type="binding site" evidence="7">
    <location>
        <position position="15"/>
    </location>
    <ligand>
        <name>ADP-alpha-D-glucose</name>
        <dbReference type="ChEBI" id="CHEBI:57498"/>
    </ligand>
</feature>
<dbReference type="PANTHER" id="PTHR45825:SF11">
    <property type="entry name" value="ALPHA AMYLASE DOMAIN-CONTAINING PROTEIN"/>
    <property type="match status" value="1"/>
</dbReference>
<evidence type="ECO:0000313" key="11">
    <source>
        <dbReference type="Proteomes" id="UP001314903"/>
    </source>
</evidence>
<dbReference type="Proteomes" id="UP001314903">
    <property type="component" value="Unassembled WGS sequence"/>
</dbReference>
<gene>
    <name evidence="7" type="primary">glgA</name>
    <name evidence="10" type="ORF">J2Z35_001467</name>
</gene>
<dbReference type="Pfam" id="PF08323">
    <property type="entry name" value="Glyco_transf_5"/>
    <property type="match status" value="1"/>
</dbReference>
<feature type="domain" description="Starch synthase catalytic" evidence="9">
    <location>
        <begin position="2"/>
        <end position="237"/>
    </location>
</feature>
<dbReference type="InterPro" id="IPR011835">
    <property type="entry name" value="GS/SS"/>
</dbReference>
<evidence type="ECO:0000256" key="5">
    <source>
        <dbReference type="ARBA" id="ARBA00022679"/>
    </source>
</evidence>
<name>A0ABS4KIR5_9FIRM</name>
<evidence type="ECO:0000259" key="8">
    <source>
        <dbReference type="Pfam" id="PF00534"/>
    </source>
</evidence>
<dbReference type="InterPro" id="IPR001296">
    <property type="entry name" value="Glyco_trans_1"/>
</dbReference>
<evidence type="ECO:0000256" key="7">
    <source>
        <dbReference type="HAMAP-Rule" id="MF_00484"/>
    </source>
</evidence>
<keyword evidence="4 7" id="KW-0328">Glycosyltransferase</keyword>
<comment type="function">
    <text evidence="2 7">Synthesizes alpha-1,4-glucan chains using ADP-glucose.</text>
</comment>
<protein>
    <recommendedName>
        <fullName evidence="7">Glycogen synthase</fullName>
        <ecNumber evidence="7">2.4.1.21</ecNumber>
    </recommendedName>
    <alternativeName>
        <fullName evidence="7">Starch [bacterial glycogen] synthase</fullName>
    </alternativeName>
</protein>
<evidence type="ECO:0000313" key="10">
    <source>
        <dbReference type="EMBL" id="MBP2027670.1"/>
    </source>
</evidence>
<dbReference type="Gene3D" id="3.40.50.2000">
    <property type="entry name" value="Glycogen Phosphorylase B"/>
    <property type="match status" value="2"/>
</dbReference>
<reference evidence="10 11" key="1">
    <citation type="submission" date="2021-03" db="EMBL/GenBank/DDBJ databases">
        <title>Genomic Encyclopedia of Type Strains, Phase IV (KMG-IV): sequencing the most valuable type-strain genomes for metagenomic binning, comparative biology and taxonomic classification.</title>
        <authorList>
            <person name="Goeker M."/>
        </authorList>
    </citation>
    <scope>NUCLEOTIDE SEQUENCE [LARGE SCALE GENOMIC DNA]</scope>
    <source>
        <strain evidence="10 11">DSM 27512</strain>
    </source>
</reference>
<dbReference type="EMBL" id="JAGGLI010000014">
    <property type="protein sequence ID" value="MBP2027670.1"/>
    <property type="molecule type" value="Genomic_DNA"/>
</dbReference>
<feature type="domain" description="Glycosyl transferase family 1" evidence="8">
    <location>
        <begin position="290"/>
        <end position="435"/>
    </location>
</feature>
<dbReference type="HAMAP" id="MF_00484">
    <property type="entry name" value="Glycogen_synth"/>
    <property type="match status" value="1"/>
</dbReference>
<keyword evidence="5 7" id="KW-0808">Transferase</keyword>
<dbReference type="InterPro" id="IPR013534">
    <property type="entry name" value="Starch_synth_cat_dom"/>
</dbReference>
<dbReference type="NCBIfam" id="NF001899">
    <property type="entry name" value="PRK00654.1-2"/>
    <property type="match status" value="1"/>
</dbReference>
<dbReference type="PANTHER" id="PTHR45825">
    <property type="entry name" value="GRANULE-BOUND STARCH SYNTHASE 1, CHLOROPLASTIC/AMYLOPLASTIC"/>
    <property type="match status" value="1"/>
</dbReference>
<dbReference type="CDD" id="cd03791">
    <property type="entry name" value="GT5_Glycogen_synthase_DULL1-like"/>
    <property type="match status" value="1"/>
</dbReference>
<dbReference type="RefSeq" id="WP_209660734.1">
    <property type="nucleotide sequence ID" value="NZ_JAGGLI010000014.1"/>
</dbReference>
<keyword evidence="11" id="KW-1185">Reference proteome</keyword>
<dbReference type="GO" id="GO:0009011">
    <property type="term" value="F:alpha-1,4-glucan glucosyltransferase (ADP-glucose donor) activity"/>
    <property type="evidence" value="ECO:0007669"/>
    <property type="project" value="UniProtKB-EC"/>
</dbReference>